<dbReference type="FunFam" id="3.40.50.2000:FF:000113">
    <property type="entry name" value="Alpha,alpha-trehalose-phosphate synthase"/>
    <property type="match status" value="1"/>
</dbReference>
<sequence length="771" mass="87554">MIVVANRLPFVLKQNENGTLSRQSSAGGLVTAMAPIVCDSDGIWVGWAAIPIEPGQEIPEGNPDSSIPGERLKRSQIRPVNIDVDVFDEYYNGCCNTAFWPMFHSMPDRAVFKRENWKSYSLVNRQFAEETARAVSSCDTTKPLLVWIHDYHLTLVPGHLRQMADEGGLRRFKIAFFLHIPFPSWDIFRLFPWDDEILIGMLGCDLIGFHVEGYAENFLECCQKRLGLVVDRERKLVQHDGRTVVVQAFPIGVPFKQFEEMAKCADAETVDPSLKLVLGVDRLDYTKGIIHRVRGFEKLLDTYPEHRESVVLLQVAVPSRTDVQEYQELKDELDREIGRINGRFSTTRWSPIRYIYRFMKQEELCAFYRDASVALVTPIRDGMNLVAKEFVACQMKEPGVLILSPFTGAGETMHEALLVNPLEETGLADTIHRALTMPLDERELRMSALRRRERTYDVHKWVQSFLCATGTVENDDRDSHLESLTIEHFEKWLACYVDDSSKLVLLLDYDGTLAPIAQHPDEAHLPKDTRSVLEHLTEMPDVYVAVISGRSISNVKAMVGISGITYAGNHGLDIEHPDGTTFIHPDQAKFKTLIGGLKMELERDVCKEGAWVENKGVILTYHYRNVQMDKRLALTDQATAIILQHGFRPCKGHCAIEARPPIHWDKGRACIHVLRTTFGVDWSERVRIIYVGDDATDEDAMQALCGMAVTFRVTNSSNVVTAASHRLNNTRCVYMLLQWVEQYFEKRNLRCRKFSRPTISPIADLIDAGSL</sequence>
<dbReference type="InterPro" id="IPR003337">
    <property type="entry name" value="Trehalose_PPase"/>
</dbReference>
<dbReference type="FunFam" id="3.40.50.1000:FF:000324">
    <property type="entry name" value="Putative Alpha,alpha-trehalose-phosphate synthase"/>
    <property type="match status" value="1"/>
</dbReference>
<protein>
    <submittedName>
        <fullName evidence="3">Uncharacterized protein</fullName>
    </submittedName>
</protein>
<comment type="similarity">
    <text evidence="1">In the N-terminal section; belongs to the glycosyltransferase 20 family.</text>
</comment>
<name>A0AAD9KII9_RIDPI</name>
<dbReference type="Pfam" id="PF02358">
    <property type="entry name" value="Trehalose_PPase"/>
    <property type="match status" value="1"/>
</dbReference>
<dbReference type="NCBIfam" id="TIGR00685">
    <property type="entry name" value="T6PP"/>
    <property type="match status" value="1"/>
</dbReference>
<dbReference type="SUPFAM" id="SSF53756">
    <property type="entry name" value="UDP-Glycosyltransferase/glycogen phosphorylase"/>
    <property type="match status" value="1"/>
</dbReference>
<dbReference type="Gene3D" id="3.40.50.2000">
    <property type="entry name" value="Glycogen Phosphorylase B"/>
    <property type="match status" value="2"/>
</dbReference>
<dbReference type="NCBIfam" id="TIGR01484">
    <property type="entry name" value="HAD-SF-IIB"/>
    <property type="match status" value="1"/>
</dbReference>
<dbReference type="FunFam" id="3.40.50.2000:FF:000150">
    <property type="entry name" value="Trehalose-6-phosphate synthase"/>
    <property type="match status" value="1"/>
</dbReference>
<dbReference type="EMBL" id="JAODUO010001017">
    <property type="protein sequence ID" value="KAK2171854.1"/>
    <property type="molecule type" value="Genomic_DNA"/>
</dbReference>
<dbReference type="GO" id="GO:0005829">
    <property type="term" value="C:cytosol"/>
    <property type="evidence" value="ECO:0007669"/>
    <property type="project" value="TreeGrafter"/>
</dbReference>
<dbReference type="InterPro" id="IPR001830">
    <property type="entry name" value="Glyco_trans_20"/>
</dbReference>
<dbReference type="PANTHER" id="PTHR10788">
    <property type="entry name" value="TREHALOSE-6-PHOSPHATE SYNTHASE"/>
    <property type="match status" value="1"/>
</dbReference>
<dbReference type="Proteomes" id="UP001209878">
    <property type="component" value="Unassembled WGS sequence"/>
</dbReference>
<proteinExistence type="inferred from homology"/>
<dbReference type="NCBIfam" id="NF011071">
    <property type="entry name" value="PRK14501.1"/>
    <property type="match status" value="1"/>
</dbReference>
<evidence type="ECO:0000313" key="4">
    <source>
        <dbReference type="Proteomes" id="UP001209878"/>
    </source>
</evidence>
<comment type="caution">
    <text evidence="3">The sequence shown here is derived from an EMBL/GenBank/DDBJ whole genome shotgun (WGS) entry which is preliminary data.</text>
</comment>
<dbReference type="InterPro" id="IPR023214">
    <property type="entry name" value="HAD_sf"/>
</dbReference>
<dbReference type="PANTHER" id="PTHR10788:SF106">
    <property type="entry name" value="BCDNA.GH08860"/>
    <property type="match status" value="1"/>
</dbReference>
<dbReference type="AlphaFoldDB" id="A0AAD9KII9"/>
<dbReference type="Pfam" id="PF00982">
    <property type="entry name" value="Glyco_transf_20"/>
    <property type="match status" value="1"/>
</dbReference>
<accession>A0AAD9KII9</accession>
<organism evidence="3 4">
    <name type="scientific">Ridgeia piscesae</name>
    <name type="common">Tubeworm</name>
    <dbReference type="NCBI Taxonomy" id="27915"/>
    <lineage>
        <taxon>Eukaryota</taxon>
        <taxon>Metazoa</taxon>
        <taxon>Spiralia</taxon>
        <taxon>Lophotrochozoa</taxon>
        <taxon>Annelida</taxon>
        <taxon>Polychaeta</taxon>
        <taxon>Sedentaria</taxon>
        <taxon>Canalipalpata</taxon>
        <taxon>Sabellida</taxon>
        <taxon>Siboglinidae</taxon>
        <taxon>Ridgeia</taxon>
    </lineage>
</organism>
<evidence type="ECO:0000256" key="2">
    <source>
        <dbReference type="ARBA" id="ARBA00006330"/>
    </source>
</evidence>
<dbReference type="Gene3D" id="3.40.50.1000">
    <property type="entry name" value="HAD superfamily/HAD-like"/>
    <property type="match status" value="1"/>
</dbReference>
<dbReference type="Gene3D" id="3.30.70.1020">
    <property type="entry name" value="Trehalose-6-phosphate phosphatase related protein, domain 2"/>
    <property type="match status" value="1"/>
</dbReference>
<dbReference type="GO" id="GO:0005992">
    <property type="term" value="P:trehalose biosynthetic process"/>
    <property type="evidence" value="ECO:0007669"/>
    <property type="project" value="InterPro"/>
</dbReference>
<gene>
    <name evidence="3" type="ORF">NP493_1019g00000</name>
</gene>
<reference evidence="3" key="1">
    <citation type="journal article" date="2023" name="Mol. Biol. Evol.">
        <title>Third-Generation Sequencing Reveals the Adaptive Role of the Epigenome in Three Deep-Sea Polychaetes.</title>
        <authorList>
            <person name="Perez M."/>
            <person name="Aroh O."/>
            <person name="Sun Y."/>
            <person name="Lan Y."/>
            <person name="Juniper S.K."/>
            <person name="Young C.R."/>
            <person name="Angers B."/>
            <person name="Qian P.Y."/>
        </authorList>
    </citation>
    <scope>NUCLEOTIDE SEQUENCE</scope>
    <source>
        <strain evidence="3">R07B-5</strain>
    </source>
</reference>
<dbReference type="GO" id="GO:0004805">
    <property type="term" value="F:trehalose-phosphatase activity"/>
    <property type="evidence" value="ECO:0007669"/>
    <property type="project" value="TreeGrafter"/>
</dbReference>
<dbReference type="CDD" id="cd03788">
    <property type="entry name" value="GT20_TPS"/>
    <property type="match status" value="1"/>
</dbReference>
<dbReference type="SUPFAM" id="SSF56784">
    <property type="entry name" value="HAD-like"/>
    <property type="match status" value="1"/>
</dbReference>
<dbReference type="InterPro" id="IPR006379">
    <property type="entry name" value="HAD-SF_hydro_IIB"/>
</dbReference>
<keyword evidence="4" id="KW-1185">Reference proteome</keyword>
<comment type="similarity">
    <text evidence="2">In the C-terminal section; belongs to the trehalose phosphatase family.</text>
</comment>
<evidence type="ECO:0000313" key="3">
    <source>
        <dbReference type="EMBL" id="KAK2171854.1"/>
    </source>
</evidence>
<dbReference type="InterPro" id="IPR036412">
    <property type="entry name" value="HAD-like_sf"/>
</dbReference>
<dbReference type="GO" id="GO:0003825">
    <property type="term" value="F:alpha,alpha-trehalose-phosphate synthase (UDP-forming) activity"/>
    <property type="evidence" value="ECO:0007669"/>
    <property type="project" value="TreeGrafter"/>
</dbReference>
<evidence type="ECO:0000256" key="1">
    <source>
        <dbReference type="ARBA" id="ARBA00005409"/>
    </source>
</evidence>